<gene>
    <name evidence="3" type="ORF">MAR_032011</name>
</gene>
<dbReference type="SMART" id="SM00186">
    <property type="entry name" value="FBG"/>
    <property type="match status" value="2"/>
</dbReference>
<sequence>MMFVNGGILLLIAGACEAQTCIVNVGSETVTQSTDLSSIERRVTNIEEELERLKGSGNEESTDSCKKPILTGCDAIYKSGKRENGIYTISPDGRCPFDVFCDMTNGGWTVIQKRFDGSVNFYKPWTTYVNGFGSLSGEHWLGLEKIHRLTSQPVDIYFNMTRTADRGIDYAHYKYFTVQDATTKYTMWTNSDGYEGTLRKTVFTLHNGMKFTTYDQDNDAHPTLNCADPHHGAWWFKACYQLGNMNGLFGVSDSTGLNFHNGKTYVDQRVESVERRVTNIEEELERLKGSGNEETTDSCEKSILTGCDAIYKSGKREDGIYTISPDDRCPFDVFCDMTNGGWTVIQKRFDGSVDFYRPWTSYVNGFGNLSGEHWLGLEKIHRLSSQPVEIYFNMTRTADQRIDYAHYTYFTVQDAKTKYTMWTNSDGYEGTLSNTLFTYHNDHHHGAWWFQECFMLGNTNGQFGVSDSTGMVFYDGSYIALSKSTIKIKMADEE</sequence>
<dbReference type="NCBIfam" id="NF040941">
    <property type="entry name" value="GGGWT_bact"/>
    <property type="match status" value="2"/>
</dbReference>
<reference evidence="3" key="1">
    <citation type="submission" date="2022-11" db="EMBL/GenBank/DDBJ databases">
        <title>Centuries of genome instability and evolution in soft-shell clam transmissible cancer (bioRxiv).</title>
        <authorList>
            <person name="Hart S.F.M."/>
            <person name="Yonemitsu M.A."/>
            <person name="Giersch R.M."/>
            <person name="Beal B.F."/>
            <person name="Arriagada G."/>
            <person name="Davis B.W."/>
            <person name="Ostrander E.A."/>
            <person name="Goff S.P."/>
            <person name="Metzger M.J."/>
        </authorList>
    </citation>
    <scope>NUCLEOTIDE SEQUENCE</scope>
    <source>
        <strain evidence="3">MELC-2E11</strain>
        <tissue evidence="3">Siphon/mantle</tissue>
    </source>
</reference>
<evidence type="ECO:0000259" key="2">
    <source>
        <dbReference type="PROSITE" id="PS51406"/>
    </source>
</evidence>
<keyword evidence="4" id="KW-1185">Reference proteome</keyword>
<dbReference type="Gene3D" id="4.10.530.10">
    <property type="entry name" value="Gamma-fibrinogen Carboxyl Terminal Fragment, domain 2"/>
    <property type="match status" value="1"/>
</dbReference>
<evidence type="ECO:0000313" key="4">
    <source>
        <dbReference type="Proteomes" id="UP001164746"/>
    </source>
</evidence>
<dbReference type="InterPro" id="IPR014716">
    <property type="entry name" value="Fibrinogen_a/b/g_C_1"/>
</dbReference>
<dbReference type="Proteomes" id="UP001164746">
    <property type="component" value="Chromosome 10"/>
</dbReference>
<feature type="chain" id="PRO_5045347222" evidence="1">
    <location>
        <begin position="19"/>
        <end position="494"/>
    </location>
</feature>
<dbReference type="InterPro" id="IPR036056">
    <property type="entry name" value="Fibrinogen-like_C"/>
</dbReference>
<accession>A0ABY7F717</accession>
<dbReference type="InterPro" id="IPR050373">
    <property type="entry name" value="Fibrinogen_C-term_domain"/>
</dbReference>
<dbReference type="InterPro" id="IPR002181">
    <property type="entry name" value="Fibrinogen_a/b/g_C_dom"/>
</dbReference>
<feature type="domain" description="Fibrinogen C-terminal" evidence="2">
    <location>
        <begin position="64"/>
        <end position="281"/>
    </location>
</feature>
<dbReference type="EMBL" id="CP111021">
    <property type="protein sequence ID" value="WAR17417.1"/>
    <property type="molecule type" value="Genomic_DNA"/>
</dbReference>
<evidence type="ECO:0000256" key="1">
    <source>
        <dbReference type="SAM" id="SignalP"/>
    </source>
</evidence>
<dbReference type="PROSITE" id="PS51406">
    <property type="entry name" value="FIBRINOGEN_C_2"/>
    <property type="match status" value="2"/>
</dbReference>
<name>A0ABY7F717_MYAAR</name>
<dbReference type="Gene3D" id="3.90.215.10">
    <property type="entry name" value="Gamma Fibrinogen, chain A, domain 1"/>
    <property type="match status" value="2"/>
</dbReference>
<dbReference type="SUPFAM" id="SSF56496">
    <property type="entry name" value="Fibrinogen C-terminal domain-like"/>
    <property type="match status" value="2"/>
</dbReference>
<organism evidence="3 4">
    <name type="scientific">Mya arenaria</name>
    <name type="common">Soft-shell clam</name>
    <dbReference type="NCBI Taxonomy" id="6604"/>
    <lineage>
        <taxon>Eukaryota</taxon>
        <taxon>Metazoa</taxon>
        <taxon>Spiralia</taxon>
        <taxon>Lophotrochozoa</taxon>
        <taxon>Mollusca</taxon>
        <taxon>Bivalvia</taxon>
        <taxon>Autobranchia</taxon>
        <taxon>Heteroconchia</taxon>
        <taxon>Euheterodonta</taxon>
        <taxon>Imparidentia</taxon>
        <taxon>Neoheterodontei</taxon>
        <taxon>Myida</taxon>
        <taxon>Myoidea</taxon>
        <taxon>Myidae</taxon>
        <taxon>Mya</taxon>
    </lineage>
</organism>
<feature type="signal peptide" evidence="1">
    <location>
        <begin position="1"/>
        <end position="18"/>
    </location>
</feature>
<protein>
    <submittedName>
        <fullName evidence="3">FBCDA-like protein</fullName>
    </submittedName>
</protein>
<proteinExistence type="predicted"/>
<keyword evidence="1" id="KW-0732">Signal</keyword>
<dbReference type="PANTHER" id="PTHR19143">
    <property type="entry name" value="FIBRINOGEN/TENASCIN/ANGIOPOEITIN"/>
    <property type="match status" value="1"/>
</dbReference>
<dbReference type="Pfam" id="PF00147">
    <property type="entry name" value="Fibrinogen_C"/>
    <property type="match status" value="2"/>
</dbReference>
<feature type="domain" description="Fibrinogen C-terminal" evidence="2">
    <location>
        <begin position="298"/>
        <end position="442"/>
    </location>
</feature>
<evidence type="ECO:0000313" key="3">
    <source>
        <dbReference type="EMBL" id="WAR17417.1"/>
    </source>
</evidence>
<dbReference type="CDD" id="cd00087">
    <property type="entry name" value="FReD"/>
    <property type="match status" value="1"/>
</dbReference>